<dbReference type="InterPro" id="IPR032808">
    <property type="entry name" value="DoxX"/>
</dbReference>
<proteinExistence type="inferred from homology"/>
<keyword evidence="5 7" id="KW-1133">Transmembrane helix</keyword>
<dbReference type="InterPro" id="IPR051907">
    <property type="entry name" value="DoxX-like_oxidoreductase"/>
</dbReference>
<evidence type="ECO:0000313" key="8">
    <source>
        <dbReference type="EMBL" id="AKD55715.1"/>
    </source>
</evidence>
<name>A0A0E3ZWH6_9BACT</name>
<keyword evidence="9" id="KW-1185">Reference proteome</keyword>
<dbReference type="PANTHER" id="PTHR33452:SF1">
    <property type="entry name" value="INNER MEMBRANE PROTEIN YPHA-RELATED"/>
    <property type="match status" value="1"/>
</dbReference>
<dbReference type="KEGG" id="srd:SD10_13195"/>
<dbReference type="Pfam" id="PF07681">
    <property type="entry name" value="DoxX"/>
    <property type="match status" value="1"/>
</dbReference>
<dbReference type="AlphaFoldDB" id="A0A0E3ZWH6"/>
<dbReference type="RefSeq" id="WP_046574211.1">
    <property type="nucleotide sequence ID" value="NZ_CP010429.1"/>
</dbReference>
<feature type="transmembrane region" description="Helical" evidence="7">
    <location>
        <begin position="113"/>
        <end position="135"/>
    </location>
</feature>
<evidence type="ECO:0000256" key="7">
    <source>
        <dbReference type="SAM" id="Phobius"/>
    </source>
</evidence>
<evidence type="ECO:0000256" key="5">
    <source>
        <dbReference type="ARBA" id="ARBA00022989"/>
    </source>
</evidence>
<feature type="transmembrane region" description="Helical" evidence="7">
    <location>
        <begin position="51"/>
        <end position="76"/>
    </location>
</feature>
<dbReference type="STRING" id="1379870.SD10_13195"/>
<accession>A0A0E3ZWH6</accession>
<protein>
    <submittedName>
        <fullName evidence="8">DoxX family protein</fullName>
    </submittedName>
</protein>
<dbReference type="Proteomes" id="UP000033054">
    <property type="component" value="Chromosome"/>
</dbReference>
<feature type="transmembrane region" description="Helical" evidence="7">
    <location>
        <begin position="83"/>
        <end position="101"/>
    </location>
</feature>
<dbReference type="PANTHER" id="PTHR33452">
    <property type="entry name" value="OXIDOREDUCTASE CATD-RELATED"/>
    <property type="match status" value="1"/>
</dbReference>
<evidence type="ECO:0000313" key="9">
    <source>
        <dbReference type="Proteomes" id="UP000033054"/>
    </source>
</evidence>
<dbReference type="PATRIC" id="fig|1379870.5.peg.2868"/>
<dbReference type="OrthoDB" id="680764at2"/>
<keyword evidence="3" id="KW-1003">Cell membrane</keyword>
<dbReference type="EMBL" id="CP010429">
    <property type="protein sequence ID" value="AKD55715.1"/>
    <property type="molecule type" value="Genomic_DNA"/>
</dbReference>
<sequence length="144" mass="16071">MNILNRVENWGDTHHPAWTDALRIVLGIILVLKGVSFISDTAYLTRLVGGLHFGLFPVILVHYVAFAHLMGGFLIAVGCLTRLMVLIQLPILVGALFFVNIRQGFSPMNSELWLSVVVLLLLILFLVLGSGRFSMDEYVKQHAR</sequence>
<dbReference type="GO" id="GO:0005886">
    <property type="term" value="C:plasma membrane"/>
    <property type="evidence" value="ECO:0007669"/>
    <property type="project" value="UniProtKB-SubCell"/>
</dbReference>
<evidence type="ECO:0000256" key="2">
    <source>
        <dbReference type="ARBA" id="ARBA00006679"/>
    </source>
</evidence>
<evidence type="ECO:0000256" key="6">
    <source>
        <dbReference type="ARBA" id="ARBA00023136"/>
    </source>
</evidence>
<feature type="transmembrane region" description="Helical" evidence="7">
    <location>
        <begin position="21"/>
        <end position="39"/>
    </location>
</feature>
<dbReference type="HOGENOM" id="CLU_1783423_0_0_10"/>
<keyword evidence="6 7" id="KW-0472">Membrane</keyword>
<keyword evidence="4 7" id="KW-0812">Transmembrane</keyword>
<comment type="similarity">
    <text evidence="2">Belongs to the DoxX family.</text>
</comment>
<organism evidence="8 9">
    <name type="scientific">Spirosoma radiotolerans</name>
    <dbReference type="NCBI Taxonomy" id="1379870"/>
    <lineage>
        <taxon>Bacteria</taxon>
        <taxon>Pseudomonadati</taxon>
        <taxon>Bacteroidota</taxon>
        <taxon>Cytophagia</taxon>
        <taxon>Cytophagales</taxon>
        <taxon>Cytophagaceae</taxon>
        <taxon>Spirosoma</taxon>
    </lineage>
</organism>
<evidence type="ECO:0000256" key="1">
    <source>
        <dbReference type="ARBA" id="ARBA00004651"/>
    </source>
</evidence>
<gene>
    <name evidence="8" type="ORF">SD10_13195</name>
</gene>
<evidence type="ECO:0000256" key="3">
    <source>
        <dbReference type="ARBA" id="ARBA00022475"/>
    </source>
</evidence>
<evidence type="ECO:0000256" key="4">
    <source>
        <dbReference type="ARBA" id="ARBA00022692"/>
    </source>
</evidence>
<reference evidence="8 9" key="1">
    <citation type="journal article" date="2014" name="Curr. Microbiol.">
        <title>Spirosoma radiotolerans sp. nov., a gamma-radiation-resistant bacterium isolated from gamma ray-irradiated soil.</title>
        <authorList>
            <person name="Lee J.J."/>
            <person name="Srinivasan S."/>
            <person name="Lim S."/>
            <person name="Joe M."/>
            <person name="Im S."/>
            <person name="Bae S.I."/>
            <person name="Park K.R."/>
            <person name="Han J.H."/>
            <person name="Park S.H."/>
            <person name="Joo B.M."/>
            <person name="Park S.J."/>
            <person name="Kim M.K."/>
        </authorList>
    </citation>
    <scope>NUCLEOTIDE SEQUENCE [LARGE SCALE GENOMIC DNA]</scope>
    <source>
        <strain evidence="8 9">DG5A</strain>
    </source>
</reference>
<comment type="subcellular location">
    <subcellularLocation>
        <location evidence="1">Cell membrane</location>
        <topology evidence="1">Multi-pass membrane protein</topology>
    </subcellularLocation>
</comment>